<evidence type="ECO:0000313" key="2">
    <source>
        <dbReference type="Proteomes" id="UP000824890"/>
    </source>
</evidence>
<gene>
    <name evidence="1" type="ORF">HID58_024827</name>
</gene>
<organism evidence="1 2">
    <name type="scientific">Brassica napus</name>
    <name type="common">Rape</name>
    <dbReference type="NCBI Taxonomy" id="3708"/>
    <lineage>
        <taxon>Eukaryota</taxon>
        <taxon>Viridiplantae</taxon>
        <taxon>Streptophyta</taxon>
        <taxon>Embryophyta</taxon>
        <taxon>Tracheophyta</taxon>
        <taxon>Spermatophyta</taxon>
        <taxon>Magnoliopsida</taxon>
        <taxon>eudicotyledons</taxon>
        <taxon>Gunneridae</taxon>
        <taxon>Pentapetalae</taxon>
        <taxon>rosids</taxon>
        <taxon>malvids</taxon>
        <taxon>Brassicales</taxon>
        <taxon>Brassicaceae</taxon>
        <taxon>Brassiceae</taxon>
        <taxon>Brassica</taxon>
    </lineage>
</organism>
<proteinExistence type="predicted"/>
<protein>
    <submittedName>
        <fullName evidence="1">Uncharacterized protein</fullName>
    </submittedName>
</protein>
<name>A0ABQ8CK04_BRANA</name>
<sequence length="32" mass="3270">MHWGSGGSVPAASCFISGGCSPFYCASHNFGF</sequence>
<comment type="caution">
    <text evidence="1">The sequence shown here is derived from an EMBL/GenBank/DDBJ whole genome shotgun (WGS) entry which is preliminary data.</text>
</comment>
<evidence type="ECO:0000313" key="1">
    <source>
        <dbReference type="EMBL" id="KAH0917167.1"/>
    </source>
</evidence>
<keyword evidence="2" id="KW-1185">Reference proteome</keyword>
<dbReference type="Proteomes" id="UP000824890">
    <property type="component" value="Unassembled WGS sequence"/>
</dbReference>
<accession>A0ABQ8CK04</accession>
<reference evidence="1 2" key="1">
    <citation type="submission" date="2021-05" db="EMBL/GenBank/DDBJ databases">
        <title>Genome Assembly of Synthetic Allotetraploid Brassica napus Reveals Homoeologous Exchanges between Subgenomes.</title>
        <authorList>
            <person name="Davis J.T."/>
        </authorList>
    </citation>
    <scope>NUCLEOTIDE SEQUENCE [LARGE SCALE GENOMIC DNA]</scope>
    <source>
        <strain evidence="2">cv. Da-Ae</strain>
        <tissue evidence="1">Seedling</tissue>
    </source>
</reference>
<dbReference type="EMBL" id="JAGKQM010000007">
    <property type="protein sequence ID" value="KAH0917167.1"/>
    <property type="molecule type" value="Genomic_DNA"/>
</dbReference>